<keyword evidence="3" id="KW-1185">Reference proteome</keyword>
<evidence type="ECO:0000256" key="1">
    <source>
        <dbReference type="SAM" id="MobiDB-lite"/>
    </source>
</evidence>
<dbReference type="OrthoDB" id="9970095at2759"/>
<organism evidence="2 3">
    <name type="scientific">Glutinoglossum americanum</name>
    <dbReference type="NCBI Taxonomy" id="1670608"/>
    <lineage>
        <taxon>Eukaryota</taxon>
        <taxon>Fungi</taxon>
        <taxon>Dikarya</taxon>
        <taxon>Ascomycota</taxon>
        <taxon>Pezizomycotina</taxon>
        <taxon>Geoglossomycetes</taxon>
        <taxon>Geoglossales</taxon>
        <taxon>Geoglossaceae</taxon>
        <taxon>Glutinoglossum</taxon>
    </lineage>
</organism>
<dbReference type="Pfam" id="PF08883">
    <property type="entry name" value="DOPA_dioxygen"/>
    <property type="match status" value="1"/>
</dbReference>
<dbReference type="PANTHER" id="PTHR36423">
    <property type="entry name" value="AFR070WP"/>
    <property type="match status" value="1"/>
</dbReference>
<feature type="region of interest" description="Disordered" evidence="1">
    <location>
        <begin position="1"/>
        <end position="55"/>
    </location>
</feature>
<comment type="caution">
    <text evidence="2">The sequence shown here is derived from an EMBL/GenBank/DDBJ whole genome shotgun (WGS) entry which is preliminary data.</text>
</comment>
<sequence length="198" mass="22067">MADSTPKPINHSDPSTWPDPLQGYEQFFPLPPDTKNPDARSLAPPRPGPHTLSKTYETFPQPLQTSSRTAAFDIHIYHTTPAETEYARKLHTRIRLEFPEIRVYPFHDRPIGPHPAGMFELNVFTPAQLGALVGFLVIYRQGLKVLLHPNTGEVYGDHMVRAGWWGGEMELNSGVFRMEGLAGGRRGSRGGKAEGEVV</sequence>
<dbReference type="AlphaFoldDB" id="A0A9P8I8C6"/>
<dbReference type="Gene3D" id="3.30.70.1240">
    <property type="entry name" value="DOPA-like domains"/>
    <property type="match status" value="1"/>
</dbReference>
<dbReference type="InterPro" id="IPR014980">
    <property type="entry name" value="DOPA_dioxygen"/>
</dbReference>
<evidence type="ECO:0008006" key="4">
    <source>
        <dbReference type="Google" id="ProtNLM"/>
    </source>
</evidence>
<dbReference type="Proteomes" id="UP000698800">
    <property type="component" value="Unassembled WGS sequence"/>
</dbReference>
<protein>
    <recommendedName>
        <fullName evidence="4">DOPA 4,5-dioxygenase</fullName>
    </recommendedName>
</protein>
<proteinExistence type="predicted"/>
<dbReference type="EMBL" id="JAGHQL010000052">
    <property type="protein sequence ID" value="KAH0542498.1"/>
    <property type="molecule type" value="Genomic_DNA"/>
</dbReference>
<evidence type="ECO:0000313" key="3">
    <source>
        <dbReference type="Proteomes" id="UP000698800"/>
    </source>
</evidence>
<reference evidence="2" key="1">
    <citation type="submission" date="2021-03" db="EMBL/GenBank/DDBJ databases">
        <title>Comparative genomics and phylogenomic investigation of the class Geoglossomycetes provide insights into ecological specialization and systematics.</title>
        <authorList>
            <person name="Melie T."/>
            <person name="Pirro S."/>
            <person name="Miller A.N."/>
            <person name="Quandt A."/>
        </authorList>
    </citation>
    <scope>NUCLEOTIDE SEQUENCE</scope>
    <source>
        <strain evidence="2">GBOQ0MN5Z8</strain>
    </source>
</reference>
<dbReference type="InterPro" id="IPR023389">
    <property type="entry name" value="DOPA-like_sf"/>
</dbReference>
<dbReference type="SUPFAM" id="SSF143410">
    <property type="entry name" value="DOPA-like"/>
    <property type="match status" value="1"/>
</dbReference>
<gene>
    <name evidence="2" type="ORF">FGG08_003094</name>
</gene>
<name>A0A9P8I8C6_9PEZI</name>
<accession>A0A9P8I8C6</accession>
<evidence type="ECO:0000313" key="2">
    <source>
        <dbReference type="EMBL" id="KAH0542498.1"/>
    </source>
</evidence>
<dbReference type="PANTHER" id="PTHR36423:SF2">
    <property type="entry name" value="AFR070WP"/>
    <property type="match status" value="1"/>
</dbReference>